<feature type="transmembrane region" description="Helical" evidence="6">
    <location>
        <begin position="15"/>
        <end position="35"/>
    </location>
</feature>
<feature type="transmembrane region" description="Helical" evidence="6">
    <location>
        <begin position="197"/>
        <end position="216"/>
    </location>
</feature>
<feature type="transmembrane region" description="Helical" evidence="6">
    <location>
        <begin position="55"/>
        <end position="75"/>
    </location>
</feature>
<evidence type="ECO:0000256" key="6">
    <source>
        <dbReference type="PIRNR" id="PIRNR018968"/>
    </source>
</evidence>
<protein>
    <submittedName>
        <fullName evidence="8">ABC transporter permease</fullName>
    </submittedName>
</protein>
<sequence>MTLFNMAIKNVKRNFYNYFIYFTSMVFSILIYFTFTSIQYNQQILDLADEIGKVASGFKAASVVIAIFVAIFIWYSNSFFTRKRKKEIGLYSLMGVKKREIGRMLFYENIAMGALALLAGIFLGSLLSKVFIMLLLKLMGISIEVKFAIVPKAIINTCITFGILFLITSIHGYTIIYRFKLIDLFKAESTREKEPKASAILAILSMIFIIGGYKIYLDMFDERLNLGFGTRILLTLVLVVIGTYFFFSSFVVFVVKLRKKNKKHFYNGINMIGISQLSHRIKGNSRTLATIAVLSATTLTAMGVTASFAYDLKVNNKIKYPFSYVNDLTNKEVDKKIENIMAKYPKNKLLGSVDVNLLRFKGDLPNVFRNIQFAVDKDVNIDVISQSNFNETAKLRGLDYKFTLNNPNEIVLFDESHSNKIMDSYTGQTLKLKLPTGNKNFKIIDFKSYPLLSQYMSRITIVVQDNVYKEVFNNKNIHKVKAYMNANEEDSEQLTEELMNFADKSLKPLTKDPMMWHFSSYYIMYKSGLVTSGLLMFTAGFLGLVFLLATGSIIFFKQLSEANDDKERYSLLKKIGVNKKEIKNSISKQLLFVFLLPLILGIIHSLVAVSILGDALNLDLTIPLGISVGAYALIYMVYYLITVSSYNKTVNSKI</sequence>
<gene>
    <name evidence="8" type="ORF">OW729_18945</name>
</gene>
<dbReference type="PIRSF" id="PIRSF018968">
    <property type="entry name" value="ABC_permease_BceB"/>
    <property type="match status" value="1"/>
</dbReference>
<feature type="transmembrane region" description="Helical" evidence="6">
    <location>
        <begin position="154"/>
        <end position="176"/>
    </location>
</feature>
<feature type="domain" description="ABC3 transporter permease C-terminal" evidence="7">
    <location>
        <begin position="541"/>
        <end position="649"/>
    </location>
</feature>
<dbReference type="InterPro" id="IPR027022">
    <property type="entry name" value="ABC_permease_BceB-typ"/>
</dbReference>
<evidence type="ECO:0000313" key="8">
    <source>
        <dbReference type="EMBL" id="MCY6960669.1"/>
    </source>
</evidence>
<feature type="transmembrane region" description="Helical" evidence="6">
    <location>
        <begin position="228"/>
        <end position="255"/>
    </location>
</feature>
<dbReference type="Pfam" id="PF02687">
    <property type="entry name" value="FtsX"/>
    <property type="match status" value="2"/>
</dbReference>
<dbReference type="EMBL" id="JAPQFJ010000042">
    <property type="protein sequence ID" value="MCY6960669.1"/>
    <property type="molecule type" value="Genomic_DNA"/>
</dbReference>
<evidence type="ECO:0000313" key="9">
    <source>
        <dbReference type="Proteomes" id="UP001144612"/>
    </source>
</evidence>
<evidence type="ECO:0000259" key="7">
    <source>
        <dbReference type="Pfam" id="PF02687"/>
    </source>
</evidence>
<dbReference type="Proteomes" id="UP001144612">
    <property type="component" value="Unassembled WGS sequence"/>
</dbReference>
<accession>A0ABT4DEB9</accession>
<keyword evidence="2 6" id="KW-1003">Cell membrane</keyword>
<comment type="caution">
    <text evidence="8">The sequence shown here is derived from an EMBL/GenBank/DDBJ whole genome shotgun (WGS) entry which is preliminary data.</text>
</comment>
<evidence type="ECO:0000256" key="5">
    <source>
        <dbReference type="ARBA" id="ARBA00023136"/>
    </source>
</evidence>
<keyword evidence="4 6" id="KW-1133">Transmembrane helix</keyword>
<feature type="transmembrane region" description="Helical" evidence="6">
    <location>
        <begin position="624"/>
        <end position="641"/>
    </location>
</feature>
<keyword evidence="6" id="KW-0813">Transport</keyword>
<dbReference type="RefSeq" id="WP_268063104.1">
    <property type="nucleotide sequence ID" value="NZ_JAPQFJ010000042.1"/>
</dbReference>
<feature type="transmembrane region" description="Helical" evidence="6">
    <location>
        <begin position="106"/>
        <end position="134"/>
    </location>
</feature>
<evidence type="ECO:0000256" key="2">
    <source>
        <dbReference type="ARBA" id="ARBA00022475"/>
    </source>
</evidence>
<comment type="similarity">
    <text evidence="6">Belongs to the ABC-4 integral membrane protein family.</text>
</comment>
<dbReference type="InterPro" id="IPR052536">
    <property type="entry name" value="ABC-4_Integral_Memb_Prot"/>
</dbReference>
<evidence type="ECO:0000256" key="1">
    <source>
        <dbReference type="ARBA" id="ARBA00004651"/>
    </source>
</evidence>
<reference evidence="8" key="1">
    <citation type="submission" date="2022-12" db="EMBL/GenBank/DDBJ databases">
        <title>Clostridium sp. nov., isolated from industrial wastewater.</title>
        <authorList>
            <person name="Jiayan W."/>
        </authorList>
    </citation>
    <scope>NUCLEOTIDE SEQUENCE</scope>
    <source>
        <strain evidence="8">ZC22-4</strain>
    </source>
</reference>
<keyword evidence="5 6" id="KW-0472">Membrane</keyword>
<feature type="transmembrane region" description="Helical" evidence="6">
    <location>
        <begin position="590"/>
        <end position="612"/>
    </location>
</feature>
<dbReference type="InterPro" id="IPR003838">
    <property type="entry name" value="ABC3_permease_C"/>
</dbReference>
<evidence type="ECO:0000256" key="4">
    <source>
        <dbReference type="ARBA" id="ARBA00022989"/>
    </source>
</evidence>
<proteinExistence type="inferred from homology"/>
<evidence type="ECO:0000256" key="3">
    <source>
        <dbReference type="ARBA" id="ARBA00022692"/>
    </source>
</evidence>
<dbReference type="PANTHER" id="PTHR46795">
    <property type="entry name" value="ABC TRANSPORTER PERMEASE-RELATED-RELATED"/>
    <property type="match status" value="1"/>
</dbReference>
<keyword evidence="3 6" id="KW-0812">Transmembrane</keyword>
<feature type="domain" description="ABC3 transporter permease C-terminal" evidence="7">
    <location>
        <begin position="61"/>
        <end position="178"/>
    </location>
</feature>
<feature type="transmembrane region" description="Helical" evidence="6">
    <location>
        <begin position="534"/>
        <end position="556"/>
    </location>
</feature>
<feature type="transmembrane region" description="Helical" evidence="6">
    <location>
        <begin position="288"/>
        <end position="310"/>
    </location>
</feature>
<organism evidence="8 9">
    <name type="scientific">Clostridium brassicae</name>
    <dbReference type="NCBI Taxonomy" id="2999072"/>
    <lineage>
        <taxon>Bacteria</taxon>
        <taxon>Bacillati</taxon>
        <taxon>Bacillota</taxon>
        <taxon>Clostridia</taxon>
        <taxon>Eubacteriales</taxon>
        <taxon>Clostridiaceae</taxon>
        <taxon>Clostridium</taxon>
    </lineage>
</organism>
<comment type="subcellular location">
    <subcellularLocation>
        <location evidence="1 6">Cell membrane</location>
        <topology evidence="1 6">Multi-pass membrane protein</topology>
    </subcellularLocation>
</comment>
<keyword evidence="9" id="KW-1185">Reference proteome</keyword>
<name>A0ABT4DEB9_9CLOT</name>
<dbReference type="PANTHER" id="PTHR46795:SF3">
    <property type="entry name" value="ABC TRANSPORTER PERMEASE"/>
    <property type="match status" value="1"/>
</dbReference>